<dbReference type="RefSeq" id="WP_218602093.1">
    <property type="nucleotide sequence ID" value="NZ_JADQDJ010000047.1"/>
</dbReference>
<reference evidence="1 2" key="1">
    <citation type="submission" date="2020-11" db="EMBL/GenBank/DDBJ databases">
        <title>Pseudonocardia abyssalis sp. nov. and Pseudonocardia oceani sp. nov., description and phylogenomic analysis of two novel actinomycetes isolated from the deep Southern Ocean.</title>
        <authorList>
            <person name="Parra J."/>
        </authorList>
    </citation>
    <scope>NUCLEOTIDE SEQUENCE [LARGE SCALE GENOMIC DNA]</scope>
    <source>
        <strain evidence="1 2">KRD-168</strain>
    </source>
</reference>
<gene>
    <name evidence="1" type="ORF">I4I81_27385</name>
</gene>
<evidence type="ECO:0000313" key="1">
    <source>
        <dbReference type="EMBL" id="MBW0137962.1"/>
    </source>
</evidence>
<keyword evidence="2" id="KW-1185">Reference proteome</keyword>
<accession>A0ABS6V0B4</accession>
<proteinExistence type="predicted"/>
<protein>
    <recommendedName>
        <fullName evidence="3">MarR family transcriptional regulator</fullName>
    </recommendedName>
</protein>
<organism evidence="1 2">
    <name type="scientific">Pseudonocardia abyssalis</name>
    <dbReference type="NCBI Taxonomy" id="2792008"/>
    <lineage>
        <taxon>Bacteria</taxon>
        <taxon>Bacillati</taxon>
        <taxon>Actinomycetota</taxon>
        <taxon>Actinomycetes</taxon>
        <taxon>Pseudonocardiales</taxon>
        <taxon>Pseudonocardiaceae</taxon>
        <taxon>Pseudonocardia</taxon>
    </lineage>
</organism>
<evidence type="ECO:0008006" key="3">
    <source>
        <dbReference type="Google" id="ProtNLM"/>
    </source>
</evidence>
<sequence>MPDPHDRRRVLVEPTPESPERVARLYAPLTDRLHAHLAALDTDQLAARLEFATAAQASTDAEIRDLGAG</sequence>
<name>A0ABS6V0B4_9PSEU</name>
<evidence type="ECO:0000313" key="2">
    <source>
        <dbReference type="Proteomes" id="UP000694287"/>
    </source>
</evidence>
<dbReference type="EMBL" id="JADQDK010000001">
    <property type="protein sequence ID" value="MBW0137962.1"/>
    <property type="molecule type" value="Genomic_DNA"/>
</dbReference>
<comment type="caution">
    <text evidence="1">The sequence shown here is derived from an EMBL/GenBank/DDBJ whole genome shotgun (WGS) entry which is preliminary data.</text>
</comment>
<dbReference type="Proteomes" id="UP000694287">
    <property type="component" value="Unassembled WGS sequence"/>
</dbReference>